<name>A0A5J6VJT9_9VIRU</name>
<feature type="compositionally biased region" description="Polar residues" evidence="1">
    <location>
        <begin position="28"/>
        <end position="41"/>
    </location>
</feature>
<dbReference type="SUPFAM" id="SSF47592">
    <property type="entry name" value="SWIB/MDM2 domain"/>
    <property type="match status" value="1"/>
</dbReference>
<reference evidence="2" key="1">
    <citation type="journal article" date="2019" name="Philos. Trans. R. Soc. Lond., B, Biol. Sci.">
        <title>Targeted metagenomic recovery of four divergent viruses reveals shared and distinctive characteristics of giant viruses of marine eukaryotes.</title>
        <authorList>
            <person name="Needham D.M."/>
            <person name="Poirier C."/>
            <person name="Hehenberger E."/>
            <person name="Jimenez V."/>
            <person name="Swalwell J.E."/>
            <person name="Santoro A.E."/>
            <person name="Worden A.Z."/>
        </authorList>
    </citation>
    <scope>NUCLEOTIDE SEQUENCE</scope>
    <source>
        <strain evidence="2">OPacV-662</strain>
    </source>
</reference>
<protein>
    <submittedName>
        <fullName evidence="2">Uncharacterized protein</fullName>
    </submittedName>
</protein>
<feature type="compositionally biased region" description="Acidic residues" evidence="1">
    <location>
        <begin position="43"/>
        <end position="56"/>
    </location>
</feature>
<dbReference type="EMBL" id="MN448279">
    <property type="protein sequence ID" value="QFG74103.1"/>
    <property type="molecule type" value="Genomic_DNA"/>
</dbReference>
<accession>A0A5J6VJT9</accession>
<feature type="compositionally biased region" description="Basic residues" evidence="1">
    <location>
        <begin position="8"/>
        <end position="19"/>
    </location>
</feature>
<evidence type="ECO:0000256" key="1">
    <source>
        <dbReference type="SAM" id="MobiDB-lite"/>
    </source>
</evidence>
<dbReference type="InterPro" id="IPR036885">
    <property type="entry name" value="SWIB_MDM2_dom_sf"/>
</dbReference>
<organism evidence="2">
    <name type="scientific">Megaviridae environmental sample</name>
    <dbReference type="NCBI Taxonomy" id="1737588"/>
    <lineage>
        <taxon>Viruses</taxon>
        <taxon>Varidnaviria</taxon>
        <taxon>Bamfordvirae</taxon>
        <taxon>Nucleocytoviricota</taxon>
        <taxon>Megaviricetes</taxon>
        <taxon>Imitervirales</taxon>
        <taxon>Mimiviridae</taxon>
        <taxon>environmental samples</taxon>
    </lineage>
</organism>
<evidence type="ECO:0000313" key="2">
    <source>
        <dbReference type="EMBL" id="QFG74103.1"/>
    </source>
</evidence>
<sequence>MSSNIMNKKTKSRASKSKVSKTNDHVDQPNQPESDQPNQPESDQSDFDQPDFDQPDDTSTWERPEMPGQTSSLEQRIEFILNEVSAQHNNYMRQIEIANNTKFDDIDLMNEFKAITKINSRRFTYLKRQLDIAMRKAHTQDQKLVKKKRRAPRPRKLNNAMTEFMQVDESVNTSVMKKISDYANQHNIKEKGNIIIVDDVLATALNVEEGTRLDFGAQNRAISHVFV</sequence>
<proteinExistence type="predicted"/>
<feature type="region of interest" description="Disordered" evidence="1">
    <location>
        <begin position="1"/>
        <end position="71"/>
    </location>
</feature>